<dbReference type="Proteomes" id="UP000177515">
    <property type="component" value="Chromosome 1"/>
</dbReference>
<dbReference type="EMBL" id="CP017754">
    <property type="protein sequence ID" value="AOZ06467.1"/>
    <property type="molecule type" value="Genomic_DNA"/>
</dbReference>
<sequence>MSDLYEKILETKIRGLTDSRKTNFIDALIGFVCRADSLDGNWEITCEQFDAKLRDLQATFGYASRVFPSLKRILDAGDLPAVQADEPFIRKIQEIQHTERIDVAIQQYQATVQTIREEFEHYRVEEDVLRDFEYGVIQRFEMGYAIACSDCEDEIKHSRRFYDRTMMEPPPSLSLFDDTPDWFRNGLLHTKMNDSKLLYKWKLDKNTET</sequence>
<proteinExistence type="predicted"/>
<organism evidence="1 2">
    <name type="scientific">Cupriavidus malaysiensis</name>
    <dbReference type="NCBI Taxonomy" id="367825"/>
    <lineage>
        <taxon>Bacteria</taxon>
        <taxon>Pseudomonadati</taxon>
        <taxon>Pseudomonadota</taxon>
        <taxon>Betaproteobacteria</taxon>
        <taxon>Burkholderiales</taxon>
        <taxon>Burkholderiaceae</taxon>
        <taxon>Cupriavidus</taxon>
    </lineage>
</organism>
<keyword evidence="2" id="KW-1185">Reference proteome</keyword>
<name>A0ABN4TH50_9BURK</name>
<gene>
    <name evidence="1" type="ORF">BKK80_12030</name>
</gene>
<reference evidence="1 2" key="1">
    <citation type="submission" date="2016-10" db="EMBL/GenBank/DDBJ databases">
        <title>Complete genome sequences of three Cupriavidus strains isolated from various Malaysian environments.</title>
        <authorList>
            <person name="Abdullah A.A.-A."/>
            <person name="Shafie N.A.H."/>
            <person name="Lau N.S."/>
        </authorList>
    </citation>
    <scope>NUCLEOTIDE SEQUENCE [LARGE SCALE GENOMIC DNA]</scope>
    <source>
        <strain evidence="1 2">USMAA1020</strain>
    </source>
</reference>
<evidence type="ECO:0000313" key="1">
    <source>
        <dbReference type="EMBL" id="AOZ06467.1"/>
    </source>
</evidence>
<protein>
    <submittedName>
        <fullName evidence="1">Uncharacterized protein</fullName>
    </submittedName>
</protein>
<evidence type="ECO:0000313" key="2">
    <source>
        <dbReference type="Proteomes" id="UP000177515"/>
    </source>
</evidence>
<accession>A0ABN4TH50</accession>